<proteinExistence type="predicted"/>
<reference evidence="3" key="1">
    <citation type="submission" date="2022-11" db="UniProtKB">
        <authorList>
            <consortium name="WormBaseParasite"/>
        </authorList>
    </citation>
    <scope>IDENTIFICATION</scope>
</reference>
<dbReference type="WBParaSite" id="ACRNAN_Path_1108.g4262.t1">
    <property type="protein sequence ID" value="ACRNAN_Path_1108.g4262.t1"/>
    <property type="gene ID" value="ACRNAN_Path_1108.g4262"/>
</dbReference>
<dbReference type="Proteomes" id="UP000887540">
    <property type="component" value="Unplaced"/>
</dbReference>
<feature type="region of interest" description="Disordered" evidence="1">
    <location>
        <begin position="117"/>
        <end position="140"/>
    </location>
</feature>
<name>A0A914BVN2_9BILA</name>
<dbReference type="AlphaFoldDB" id="A0A914BVN2"/>
<organism evidence="2 3">
    <name type="scientific">Acrobeloides nanus</name>
    <dbReference type="NCBI Taxonomy" id="290746"/>
    <lineage>
        <taxon>Eukaryota</taxon>
        <taxon>Metazoa</taxon>
        <taxon>Ecdysozoa</taxon>
        <taxon>Nematoda</taxon>
        <taxon>Chromadorea</taxon>
        <taxon>Rhabditida</taxon>
        <taxon>Tylenchina</taxon>
        <taxon>Cephalobomorpha</taxon>
        <taxon>Cephaloboidea</taxon>
        <taxon>Cephalobidae</taxon>
        <taxon>Acrobeloides</taxon>
    </lineage>
</organism>
<evidence type="ECO:0000256" key="1">
    <source>
        <dbReference type="SAM" id="MobiDB-lite"/>
    </source>
</evidence>
<evidence type="ECO:0000313" key="3">
    <source>
        <dbReference type="WBParaSite" id="ACRNAN_Path_1108.g4262.t1"/>
    </source>
</evidence>
<protein>
    <submittedName>
        <fullName evidence="3">Cystatin domain-containing protein</fullName>
    </submittedName>
</protein>
<evidence type="ECO:0000313" key="2">
    <source>
        <dbReference type="Proteomes" id="UP000887540"/>
    </source>
</evidence>
<sequence length="140" mass="16521">MRLPAAKFIKDELKGILQIIDENEGQINDLPPNEQLYAKKFYDHTDGFEYNLKLKVAENRRYGDMILFIYATNMNIRNPTTRITRNFFIMSPKVRVLHKCLAKILYAAENVSIYKPEEDDKNKEEKEKPKFSILPTSRTY</sequence>
<accession>A0A914BVN2</accession>
<keyword evidence="2" id="KW-1185">Reference proteome</keyword>
<feature type="compositionally biased region" description="Basic and acidic residues" evidence="1">
    <location>
        <begin position="117"/>
        <end position="130"/>
    </location>
</feature>